<evidence type="ECO:0000259" key="7">
    <source>
        <dbReference type="PROSITE" id="PS51441"/>
    </source>
</evidence>
<keyword evidence="4" id="KW-0793">Thylakoid</keyword>
<keyword evidence="9" id="KW-1185">Reference proteome</keyword>
<dbReference type="SMART" id="SM01094">
    <property type="entry name" value="CpcD"/>
    <property type="match status" value="1"/>
</dbReference>
<dbReference type="RefSeq" id="WP_095724665.1">
    <property type="nucleotide sequence ID" value="NZ_NTFS01000511.1"/>
</dbReference>
<dbReference type="GO" id="GO:0030089">
    <property type="term" value="C:phycobilisome"/>
    <property type="evidence" value="ECO:0007669"/>
    <property type="project" value="UniProtKB-UniRule"/>
</dbReference>
<comment type="subcellular location">
    <subcellularLocation>
        <location evidence="1">Cellular thylakoid membrane</location>
        <topology evidence="1">Peripheral membrane protein</topology>
        <orientation evidence="1">Cytoplasmic side</orientation>
    </subcellularLocation>
</comment>
<accession>A0A2A2TB62</accession>
<organism evidence="8 9">
    <name type="scientific">Brunnivagina elsteri CCALA 953</name>
    <dbReference type="NCBI Taxonomy" id="987040"/>
    <lineage>
        <taxon>Bacteria</taxon>
        <taxon>Bacillati</taxon>
        <taxon>Cyanobacteriota</taxon>
        <taxon>Cyanophyceae</taxon>
        <taxon>Nostocales</taxon>
        <taxon>Calotrichaceae</taxon>
        <taxon>Brunnivagina</taxon>
    </lineage>
</organism>
<evidence type="ECO:0000256" key="6">
    <source>
        <dbReference type="PROSITE-ProRule" id="PRU00771"/>
    </source>
</evidence>
<dbReference type="OrthoDB" id="574405at2"/>
<evidence type="ECO:0000256" key="3">
    <source>
        <dbReference type="ARBA" id="ARBA00022738"/>
    </source>
</evidence>
<dbReference type="InterPro" id="IPR008213">
    <property type="entry name" value="CpcD-like_dom"/>
</dbReference>
<evidence type="ECO:0000313" key="8">
    <source>
        <dbReference type="EMBL" id="PAX49853.1"/>
    </source>
</evidence>
<proteinExistence type="predicted"/>
<evidence type="ECO:0000256" key="2">
    <source>
        <dbReference type="ARBA" id="ARBA00022549"/>
    </source>
</evidence>
<gene>
    <name evidence="8" type="ORF">CK510_27410</name>
</gene>
<protein>
    <submittedName>
        <fullName evidence="8">Photosystem I reaction center subunit XII</fullName>
    </submittedName>
</protein>
<feature type="domain" description="CpcD-like" evidence="7">
    <location>
        <begin position="13"/>
        <end position="71"/>
    </location>
</feature>
<keyword evidence="5" id="KW-0472">Membrane</keyword>
<evidence type="ECO:0000256" key="5">
    <source>
        <dbReference type="ARBA" id="ARBA00023136"/>
    </source>
</evidence>
<keyword evidence="3 6" id="KW-0605">Phycobilisome</keyword>
<dbReference type="AlphaFoldDB" id="A0A2A2TB62"/>
<name>A0A2A2TB62_9CYAN</name>
<dbReference type="Proteomes" id="UP000218238">
    <property type="component" value="Unassembled WGS sequence"/>
</dbReference>
<sequence>MLGQIANNAASTSRYFRYEVIGLRQNEENDKSDYQLRSSASTFVNVPYNRMNAEMQRITRMGGKIVGIEPLHTEAKSGDNGENPFTNEFE</sequence>
<dbReference type="GO" id="GO:0031676">
    <property type="term" value="C:plasma membrane-derived thylakoid membrane"/>
    <property type="evidence" value="ECO:0007669"/>
    <property type="project" value="UniProtKB-SubCell"/>
</dbReference>
<dbReference type="PROSITE" id="PS51441">
    <property type="entry name" value="CPCD_LIKE"/>
    <property type="match status" value="1"/>
</dbReference>
<comment type="caution">
    <text evidence="8">The sequence shown here is derived from an EMBL/GenBank/DDBJ whole genome shotgun (WGS) entry which is preliminary data.</text>
</comment>
<evidence type="ECO:0000256" key="1">
    <source>
        <dbReference type="ARBA" id="ARBA00004445"/>
    </source>
</evidence>
<evidence type="ECO:0000313" key="9">
    <source>
        <dbReference type="Proteomes" id="UP000218238"/>
    </source>
</evidence>
<evidence type="ECO:0000256" key="4">
    <source>
        <dbReference type="ARBA" id="ARBA00023078"/>
    </source>
</evidence>
<keyword evidence="2" id="KW-0042">Antenna complex</keyword>
<reference evidence="8 9" key="1">
    <citation type="submission" date="2017-08" db="EMBL/GenBank/DDBJ databases">
        <title>Draft genome sequence of filamentous cyanobacterium Calothrix elsteri CCALA 953.</title>
        <authorList>
            <person name="Gagunashvili A.N."/>
            <person name="Elster J."/>
            <person name="Andresson O.S."/>
        </authorList>
    </citation>
    <scope>NUCLEOTIDE SEQUENCE [LARGE SCALE GENOMIC DNA]</scope>
    <source>
        <strain evidence="8 9">CCALA 953</strain>
    </source>
</reference>
<dbReference type="EMBL" id="NTFS01000511">
    <property type="protein sequence ID" value="PAX49853.1"/>
    <property type="molecule type" value="Genomic_DNA"/>
</dbReference>
<dbReference type="Pfam" id="PF01383">
    <property type="entry name" value="CpcD"/>
    <property type="match status" value="1"/>
</dbReference>